<dbReference type="GO" id="GO:0016853">
    <property type="term" value="F:isomerase activity"/>
    <property type="evidence" value="ECO:0007669"/>
    <property type="project" value="UniProtKB-KW"/>
</dbReference>
<accession>A0A4R5W450</accession>
<dbReference type="OrthoDB" id="9799296at2"/>
<gene>
    <name evidence="2" type="ORF">E2I14_05060</name>
</gene>
<keyword evidence="3" id="KW-1185">Reference proteome</keyword>
<organism evidence="2 3">
    <name type="scientific">Sapientia aquatica</name>
    <dbReference type="NCBI Taxonomy" id="1549640"/>
    <lineage>
        <taxon>Bacteria</taxon>
        <taxon>Pseudomonadati</taxon>
        <taxon>Pseudomonadota</taxon>
        <taxon>Betaproteobacteria</taxon>
        <taxon>Burkholderiales</taxon>
        <taxon>Oxalobacteraceae</taxon>
        <taxon>Sapientia</taxon>
    </lineage>
</organism>
<dbReference type="EMBL" id="SMYL01000002">
    <property type="protein sequence ID" value="TDK67135.1"/>
    <property type="molecule type" value="Genomic_DNA"/>
</dbReference>
<proteinExistence type="predicted"/>
<evidence type="ECO:0000313" key="3">
    <source>
        <dbReference type="Proteomes" id="UP000294829"/>
    </source>
</evidence>
<evidence type="ECO:0000259" key="1">
    <source>
        <dbReference type="Pfam" id="PF12680"/>
    </source>
</evidence>
<dbReference type="RefSeq" id="WP_133326081.1">
    <property type="nucleotide sequence ID" value="NZ_SMYL01000002.1"/>
</dbReference>
<evidence type="ECO:0000313" key="2">
    <source>
        <dbReference type="EMBL" id="TDK67135.1"/>
    </source>
</evidence>
<dbReference type="Gene3D" id="3.10.450.50">
    <property type="match status" value="1"/>
</dbReference>
<sequence length="123" mass="13870">MSNEMPADVIQRQLNAYNSKNVERWLETYATDAEQYCLHGDLLAKGHAELRSRITSRFLEPDLHAKLLSRTVMNNIVVDLEIVTRNFPDGLGTIEMLCIYEVIDGLIQKASFAFGQAKLGANK</sequence>
<dbReference type="SUPFAM" id="SSF54427">
    <property type="entry name" value="NTF2-like"/>
    <property type="match status" value="1"/>
</dbReference>
<dbReference type="Pfam" id="PF12680">
    <property type="entry name" value="SnoaL_2"/>
    <property type="match status" value="1"/>
</dbReference>
<dbReference type="InterPro" id="IPR032710">
    <property type="entry name" value="NTF2-like_dom_sf"/>
</dbReference>
<dbReference type="Proteomes" id="UP000294829">
    <property type="component" value="Unassembled WGS sequence"/>
</dbReference>
<name>A0A4R5W450_9BURK</name>
<comment type="caution">
    <text evidence="2">The sequence shown here is derived from an EMBL/GenBank/DDBJ whole genome shotgun (WGS) entry which is preliminary data.</text>
</comment>
<dbReference type="InterPro" id="IPR037401">
    <property type="entry name" value="SnoaL-like"/>
</dbReference>
<protein>
    <submittedName>
        <fullName evidence="2">Steroid delta-isomerase</fullName>
    </submittedName>
</protein>
<keyword evidence="2" id="KW-0413">Isomerase</keyword>
<feature type="domain" description="SnoaL-like" evidence="1">
    <location>
        <begin position="10"/>
        <end position="108"/>
    </location>
</feature>
<reference evidence="2 3" key="1">
    <citation type="submission" date="2019-03" db="EMBL/GenBank/DDBJ databases">
        <title>Sapientia aquatica gen. nov., sp. nov., isolated from a crater lake.</title>
        <authorList>
            <person name="Felfoldi T."/>
            <person name="Szabo A."/>
            <person name="Toth E."/>
            <person name="Schumann P."/>
            <person name="Keki Z."/>
            <person name="Marialigeti K."/>
            <person name="Mathe I."/>
        </authorList>
    </citation>
    <scope>NUCLEOTIDE SEQUENCE [LARGE SCALE GENOMIC DNA]</scope>
    <source>
        <strain evidence="2 3">SA-152</strain>
    </source>
</reference>
<dbReference type="AlphaFoldDB" id="A0A4R5W450"/>